<name>A0A167N6J4_CALVF</name>
<keyword evidence="10 13" id="KW-0865">Zymogen</keyword>
<comment type="subcellular location">
    <subcellularLocation>
        <location evidence="1 13">Secreted</location>
    </subcellularLocation>
</comment>
<dbReference type="GO" id="GO:0008270">
    <property type="term" value="F:zinc ion binding"/>
    <property type="evidence" value="ECO:0007669"/>
    <property type="project" value="InterPro"/>
</dbReference>
<evidence type="ECO:0000256" key="11">
    <source>
        <dbReference type="PIRSR" id="PIRSR601842-1"/>
    </source>
</evidence>
<proteinExistence type="inferred from homology"/>
<dbReference type="PANTHER" id="PTHR33478:SF1">
    <property type="entry name" value="EXTRACELLULAR METALLOPROTEINASE MEP"/>
    <property type="match status" value="1"/>
</dbReference>
<comment type="similarity">
    <text evidence="2 13">Belongs to the peptidase M36 family.</text>
</comment>
<dbReference type="EMBL" id="KV417280">
    <property type="protein sequence ID" value="KZO97396.1"/>
    <property type="molecule type" value="Genomic_DNA"/>
</dbReference>
<dbReference type="STRING" id="1330018.A0A167N6J4"/>
<feature type="active site" evidence="11">
    <location>
        <position position="554"/>
    </location>
</feature>
<dbReference type="Gene3D" id="1.10.390.10">
    <property type="entry name" value="Neutral Protease Domain 2"/>
    <property type="match status" value="1"/>
</dbReference>
<keyword evidence="9 13" id="KW-0482">Metalloprotease</keyword>
<dbReference type="InterPro" id="IPR027268">
    <property type="entry name" value="Peptidase_M4/M1_CTD_sf"/>
</dbReference>
<dbReference type="InterPro" id="IPR001842">
    <property type="entry name" value="Peptidase_M36"/>
</dbReference>
<feature type="binding site" evidence="12">
    <location>
        <position position="557"/>
    </location>
    <ligand>
        <name>Zn(2+)</name>
        <dbReference type="ChEBI" id="CHEBI:29105"/>
        <note>catalytic</note>
    </ligand>
</feature>
<evidence type="ECO:0000256" key="1">
    <source>
        <dbReference type="ARBA" id="ARBA00004613"/>
    </source>
</evidence>
<evidence type="ECO:0000256" key="8">
    <source>
        <dbReference type="ARBA" id="ARBA00022833"/>
    </source>
</evidence>
<dbReference type="Pfam" id="PF02128">
    <property type="entry name" value="Peptidase_M36"/>
    <property type="match status" value="1"/>
</dbReference>
<dbReference type="Gene3D" id="3.10.170.10">
    <property type="match status" value="1"/>
</dbReference>
<evidence type="ECO:0000256" key="2">
    <source>
        <dbReference type="ARBA" id="ARBA00006006"/>
    </source>
</evidence>
<accession>A0A167N6J4</accession>
<feature type="binding site" evidence="12">
    <location>
        <position position="330"/>
    </location>
    <ligand>
        <name>Zn(2+)</name>
        <dbReference type="ChEBI" id="CHEBI:29105"/>
        <note>catalytic</note>
    </ligand>
</feature>
<comment type="cofactor">
    <cofactor evidence="12">
        <name>Zn(2+)</name>
        <dbReference type="ChEBI" id="CHEBI:29105"/>
    </cofactor>
    <text evidence="12">Binds 1 zinc ion per subunit.</text>
</comment>
<feature type="binding site" evidence="12">
    <location>
        <position position="553"/>
    </location>
    <ligand>
        <name>Zn(2+)</name>
        <dbReference type="ChEBI" id="CHEBI:29105"/>
        <note>catalytic</note>
    </ligand>
</feature>
<evidence type="ECO:0000256" key="13">
    <source>
        <dbReference type="RuleBase" id="RU364017"/>
    </source>
</evidence>
<feature type="region of interest" description="Disordered" evidence="14">
    <location>
        <begin position="761"/>
        <end position="802"/>
    </location>
</feature>
<evidence type="ECO:0000256" key="3">
    <source>
        <dbReference type="ARBA" id="ARBA00022525"/>
    </source>
</evidence>
<dbReference type="GO" id="GO:0004222">
    <property type="term" value="F:metalloendopeptidase activity"/>
    <property type="evidence" value="ECO:0007669"/>
    <property type="project" value="InterPro"/>
</dbReference>
<feature type="binding site" evidence="12">
    <location>
        <position position="583"/>
    </location>
    <ligand>
        <name>Zn(2+)</name>
        <dbReference type="ChEBI" id="CHEBI:29105"/>
        <note>catalytic</note>
    </ligand>
</feature>
<dbReference type="GO" id="GO:0006508">
    <property type="term" value="P:proteolysis"/>
    <property type="evidence" value="ECO:0007669"/>
    <property type="project" value="UniProtKB-KW"/>
</dbReference>
<feature type="signal peptide" evidence="13">
    <location>
        <begin position="1"/>
        <end position="20"/>
    </location>
</feature>
<dbReference type="Proteomes" id="UP000076738">
    <property type="component" value="Unassembled WGS sequence"/>
</dbReference>
<feature type="chain" id="PRO_5009361801" description="Extracellular metalloproteinase" evidence="13">
    <location>
        <begin position="21"/>
        <end position="802"/>
    </location>
</feature>
<dbReference type="InterPro" id="IPR050371">
    <property type="entry name" value="Fungal_virulence_M36"/>
</dbReference>
<keyword evidence="5 12" id="KW-0479">Metal-binding</keyword>
<evidence type="ECO:0000256" key="4">
    <source>
        <dbReference type="ARBA" id="ARBA00022670"/>
    </source>
</evidence>
<dbReference type="Pfam" id="PF07504">
    <property type="entry name" value="FTP"/>
    <property type="match status" value="1"/>
</dbReference>
<protein>
    <recommendedName>
        <fullName evidence="13">Extracellular metalloproteinase</fullName>
        <ecNumber evidence="13">3.4.24.-</ecNumber>
    </recommendedName>
    <alternativeName>
        <fullName evidence="13">Fungalysin</fullName>
    </alternativeName>
</protein>
<evidence type="ECO:0000259" key="15">
    <source>
        <dbReference type="Pfam" id="PF07504"/>
    </source>
</evidence>
<feature type="compositionally biased region" description="Acidic residues" evidence="14">
    <location>
        <begin position="789"/>
        <end position="802"/>
    </location>
</feature>
<dbReference type="EC" id="3.4.24.-" evidence="13"/>
<keyword evidence="7 13" id="KW-0378">Hydrolase</keyword>
<evidence type="ECO:0000256" key="7">
    <source>
        <dbReference type="ARBA" id="ARBA00022801"/>
    </source>
</evidence>
<keyword evidence="17" id="KW-1185">Reference proteome</keyword>
<evidence type="ECO:0000256" key="5">
    <source>
        <dbReference type="ARBA" id="ARBA00022723"/>
    </source>
</evidence>
<dbReference type="CDD" id="cd09596">
    <property type="entry name" value="M36"/>
    <property type="match status" value="1"/>
</dbReference>
<gene>
    <name evidence="16" type="ORF">CALVIDRAFT_536405</name>
</gene>
<organism evidence="16 17">
    <name type="scientific">Calocera viscosa (strain TUFC12733)</name>
    <dbReference type="NCBI Taxonomy" id="1330018"/>
    <lineage>
        <taxon>Eukaryota</taxon>
        <taxon>Fungi</taxon>
        <taxon>Dikarya</taxon>
        <taxon>Basidiomycota</taxon>
        <taxon>Agaricomycotina</taxon>
        <taxon>Dacrymycetes</taxon>
        <taxon>Dacrymycetales</taxon>
        <taxon>Dacrymycetaceae</taxon>
        <taxon>Calocera</taxon>
    </lineage>
</organism>
<dbReference type="GO" id="GO:0005615">
    <property type="term" value="C:extracellular space"/>
    <property type="evidence" value="ECO:0007669"/>
    <property type="project" value="InterPro"/>
</dbReference>
<keyword evidence="3 13" id="KW-0964">Secreted</keyword>
<keyword evidence="8 12" id="KW-0862">Zinc</keyword>
<evidence type="ECO:0000313" key="16">
    <source>
        <dbReference type="EMBL" id="KZO97396.1"/>
    </source>
</evidence>
<keyword evidence="6 13" id="KW-0732">Signal</keyword>
<dbReference type="InterPro" id="IPR011096">
    <property type="entry name" value="FTP_domain"/>
</dbReference>
<evidence type="ECO:0000256" key="9">
    <source>
        <dbReference type="ARBA" id="ARBA00023049"/>
    </source>
</evidence>
<dbReference type="SUPFAM" id="SSF55486">
    <property type="entry name" value="Metalloproteases ('zincins'), catalytic domain"/>
    <property type="match status" value="1"/>
</dbReference>
<feature type="domain" description="FTP" evidence="15">
    <location>
        <begin position="82"/>
        <end position="132"/>
    </location>
</feature>
<dbReference type="PANTHER" id="PTHR33478">
    <property type="entry name" value="EXTRACELLULAR METALLOPROTEINASE MEP"/>
    <property type="match status" value="1"/>
</dbReference>
<dbReference type="AlphaFoldDB" id="A0A167N6J4"/>
<dbReference type="OrthoDB" id="3227768at2759"/>
<evidence type="ECO:0000313" key="17">
    <source>
        <dbReference type="Proteomes" id="UP000076738"/>
    </source>
</evidence>
<sequence length="802" mass="87838">MIPLIATTLLLASSALSVGAHSGARKSLSFGPKHPTAKLNVPSGRVDAASFGLGKRAHCGHEYDPKEVAASFVQSLYGSEAEFRIRADSYIDDHTGVSHIYVRQLVNGVEVMDGDINVNVRDGQVISYGDSFYRGSAPTYAMDPSSLLEPAHDQAHHCEALSSYLTSFLAVPSGQLTLTPDHPTPEDAEFLALLQAHNCHTASLEAGEPEQLVDPSVSALNFIVLAAPDAEVSAALKENYGAHLMTLAVIPTESLTSTAPAVEIHDMPHTTGPVKAELAYVQTPHPDEENTTVLNLAWHLTVPMEDNAYEAFMSATRANRLISVVDWVSDAYVPIPKHPKKIEPTYNIWTWGLNDPTEGNRSMVSGYDKTASPFGWHAMPSSASPYVDHSAKPKIPEEDEDPLLNFTTTWGNNVFAHENLEGRNEWEFNQRPDAGSDMVFDYEYLPKVNFTNTSPREYLNLSVTQLFYTANMIHDIYYRYGFDEKSGNFQQHNFGKGGKGSDAVICNAQDGSGYNNANFMTPPDGQNGKMRMYVWNTAKPWRDGDLEAGIVIHEYSHGLSTRLTGGPANSGCLGWGEAGGMGEGWGDFFATTIRSTSTYQDYAMGDWAANRPTGIRNYKYSLNMTVNPSTYKTLDKPGYWGVHAIGEVWAQILWIVENRLIAVHGFSDTLFPPEALANGTIPEGDFYRPAQYDAKGKRLPLIPKNGNSLAMQLVISGMKLQPCRPSFFDARDAILQADELLTGGENKCEIWKGFSERGLGPEASLKGGTPWGGGVRSDDYTLPKGVCGVDDDPEDDPEDERL</sequence>
<evidence type="ECO:0000256" key="14">
    <source>
        <dbReference type="SAM" id="MobiDB-lite"/>
    </source>
</evidence>
<keyword evidence="4 13" id="KW-0645">Protease</keyword>
<evidence type="ECO:0000256" key="12">
    <source>
        <dbReference type="PIRSR" id="PIRSR601842-2"/>
    </source>
</evidence>
<evidence type="ECO:0000256" key="6">
    <source>
        <dbReference type="ARBA" id="ARBA00022729"/>
    </source>
</evidence>
<reference evidence="16 17" key="1">
    <citation type="journal article" date="2016" name="Mol. Biol. Evol.">
        <title>Comparative Genomics of Early-Diverging Mushroom-Forming Fungi Provides Insights into the Origins of Lignocellulose Decay Capabilities.</title>
        <authorList>
            <person name="Nagy L.G."/>
            <person name="Riley R."/>
            <person name="Tritt A."/>
            <person name="Adam C."/>
            <person name="Daum C."/>
            <person name="Floudas D."/>
            <person name="Sun H."/>
            <person name="Yadav J.S."/>
            <person name="Pangilinan J."/>
            <person name="Larsson K.H."/>
            <person name="Matsuura K."/>
            <person name="Barry K."/>
            <person name="Labutti K."/>
            <person name="Kuo R."/>
            <person name="Ohm R.A."/>
            <person name="Bhattacharya S.S."/>
            <person name="Shirouzu T."/>
            <person name="Yoshinaga Y."/>
            <person name="Martin F.M."/>
            <person name="Grigoriev I.V."/>
            <person name="Hibbett D.S."/>
        </authorList>
    </citation>
    <scope>NUCLEOTIDE SEQUENCE [LARGE SCALE GENOMIC DNA]</scope>
    <source>
        <strain evidence="16 17">TUFC12733</strain>
    </source>
</reference>
<evidence type="ECO:0000256" key="10">
    <source>
        <dbReference type="ARBA" id="ARBA00023145"/>
    </source>
</evidence>